<dbReference type="SUPFAM" id="SSF53335">
    <property type="entry name" value="S-adenosyl-L-methionine-dependent methyltransferases"/>
    <property type="match status" value="1"/>
</dbReference>
<dbReference type="RefSeq" id="WP_246971796.1">
    <property type="nucleotide sequence ID" value="NZ_JAKGAN010000004.1"/>
</dbReference>
<dbReference type="CDD" id="cd02440">
    <property type="entry name" value="AdoMet_MTases"/>
    <property type="match status" value="1"/>
</dbReference>
<dbReference type="PANTHER" id="PTHR43861">
    <property type="entry name" value="TRANS-ACONITATE 2-METHYLTRANSFERASE-RELATED"/>
    <property type="match status" value="1"/>
</dbReference>
<gene>
    <name evidence="1" type="ORF">ACFO0U_02935</name>
</gene>
<comment type="caution">
    <text evidence="1">The sequence shown here is derived from an EMBL/GenBank/DDBJ whole genome shotgun (WGS) entry which is preliminary data.</text>
</comment>
<keyword evidence="2" id="KW-1185">Reference proteome</keyword>
<organism evidence="1 2">
    <name type="scientific">Chromohalobacter sarecensis</name>
    <dbReference type="NCBI Taxonomy" id="245294"/>
    <lineage>
        <taxon>Bacteria</taxon>
        <taxon>Pseudomonadati</taxon>
        <taxon>Pseudomonadota</taxon>
        <taxon>Gammaproteobacteria</taxon>
        <taxon>Oceanospirillales</taxon>
        <taxon>Halomonadaceae</taxon>
        <taxon>Chromohalobacter</taxon>
    </lineage>
</organism>
<dbReference type="Pfam" id="PF13489">
    <property type="entry name" value="Methyltransf_23"/>
    <property type="match status" value="1"/>
</dbReference>
<dbReference type="GO" id="GO:0008168">
    <property type="term" value="F:methyltransferase activity"/>
    <property type="evidence" value="ECO:0007669"/>
    <property type="project" value="UniProtKB-KW"/>
</dbReference>
<evidence type="ECO:0000313" key="2">
    <source>
        <dbReference type="Proteomes" id="UP001596030"/>
    </source>
</evidence>
<keyword evidence="1" id="KW-0489">Methyltransferase</keyword>
<protein>
    <submittedName>
        <fullName evidence="1">Methyltransferase domain-containing protein</fullName>
    </submittedName>
</protein>
<proteinExistence type="predicted"/>
<dbReference type="EMBL" id="JBHSEU010000006">
    <property type="protein sequence ID" value="MFC4537741.1"/>
    <property type="molecule type" value="Genomic_DNA"/>
</dbReference>
<reference evidence="2" key="1">
    <citation type="journal article" date="2019" name="Int. J. Syst. Evol. Microbiol.">
        <title>The Global Catalogue of Microorganisms (GCM) 10K type strain sequencing project: providing services to taxonomists for standard genome sequencing and annotation.</title>
        <authorList>
            <consortium name="The Broad Institute Genomics Platform"/>
            <consortium name="The Broad Institute Genome Sequencing Center for Infectious Disease"/>
            <person name="Wu L."/>
            <person name="Ma J."/>
        </authorList>
    </citation>
    <scope>NUCLEOTIDE SEQUENCE [LARGE SCALE GENOMIC DNA]</scope>
    <source>
        <strain evidence="2">CGMCC 1.12121</strain>
    </source>
</reference>
<evidence type="ECO:0000313" key="1">
    <source>
        <dbReference type="EMBL" id="MFC4537741.1"/>
    </source>
</evidence>
<dbReference type="Proteomes" id="UP001596030">
    <property type="component" value="Unassembled WGS sequence"/>
</dbReference>
<accession>A0ABV9CWV1</accession>
<dbReference type="GO" id="GO:0032259">
    <property type="term" value="P:methylation"/>
    <property type="evidence" value="ECO:0007669"/>
    <property type="project" value="UniProtKB-KW"/>
</dbReference>
<dbReference type="InterPro" id="IPR029063">
    <property type="entry name" value="SAM-dependent_MTases_sf"/>
</dbReference>
<keyword evidence="1" id="KW-0808">Transferase</keyword>
<sequence>MQHLQTHEYMEQMDESIEDKLKIVDWTTGRKVLDCGCGTGGLMEYLILNDYKTLGIDSSHLSENFMFRKNLTSNFTKGDLLKLSKYFNYHEFDTIIFSSVLHEVYSYNNFDIGQVAATLQNAIELLTDGGRIIIRDGIMDSDADQQRIIEFMKHEDIDLFHEYRKNFKGRNIPFKHLDVARILLNVNDAMEFLYTYTWGRDSFYREVKEQYGVFNAREYQHLLERLNLKIIHVSEYLQEGYIENLKPKVNLYDEHGHVVDFPNSNMLLVAEK</sequence>
<name>A0ABV9CWV1_9GAMM</name>
<dbReference type="Gene3D" id="3.40.50.150">
    <property type="entry name" value="Vaccinia Virus protein VP39"/>
    <property type="match status" value="1"/>
</dbReference>